<feature type="compositionally biased region" description="Basic and acidic residues" evidence="1">
    <location>
        <begin position="245"/>
        <end position="255"/>
    </location>
</feature>
<feature type="region of interest" description="Disordered" evidence="1">
    <location>
        <begin position="231"/>
        <end position="255"/>
    </location>
</feature>
<name>A0A9P9WKD5_9PEZI</name>
<evidence type="ECO:0000313" key="4">
    <source>
        <dbReference type="Proteomes" id="UP000829685"/>
    </source>
</evidence>
<protein>
    <submittedName>
        <fullName evidence="3">Uncharacterized protein</fullName>
    </submittedName>
</protein>
<feature type="region of interest" description="Disordered" evidence="1">
    <location>
        <begin position="93"/>
        <end position="118"/>
    </location>
</feature>
<feature type="signal peptide" evidence="2">
    <location>
        <begin position="1"/>
        <end position="20"/>
    </location>
</feature>
<keyword evidence="2" id="KW-0732">Signal</keyword>
<organism evidence="3 4">
    <name type="scientific">Neoarthrinium moseri</name>
    <dbReference type="NCBI Taxonomy" id="1658444"/>
    <lineage>
        <taxon>Eukaryota</taxon>
        <taxon>Fungi</taxon>
        <taxon>Dikarya</taxon>
        <taxon>Ascomycota</taxon>
        <taxon>Pezizomycotina</taxon>
        <taxon>Sordariomycetes</taxon>
        <taxon>Xylariomycetidae</taxon>
        <taxon>Amphisphaeriales</taxon>
        <taxon>Apiosporaceae</taxon>
        <taxon>Neoarthrinium</taxon>
    </lineage>
</organism>
<dbReference type="Proteomes" id="UP000829685">
    <property type="component" value="Unassembled WGS sequence"/>
</dbReference>
<gene>
    <name evidence="3" type="ORF">JX265_007057</name>
</gene>
<reference evidence="3" key="1">
    <citation type="submission" date="2021-03" db="EMBL/GenBank/DDBJ databases">
        <title>Revisited historic fungal species revealed as producer of novel bioactive compounds through whole genome sequencing and comparative genomics.</title>
        <authorList>
            <person name="Vignolle G.A."/>
            <person name="Hochenegger N."/>
            <person name="Mach R.L."/>
            <person name="Mach-Aigner A.R."/>
            <person name="Javad Rahimi M."/>
            <person name="Salim K.A."/>
            <person name="Chan C.M."/>
            <person name="Lim L.B.L."/>
            <person name="Cai F."/>
            <person name="Druzhinina I.S."/>
            <person name="U'Ren J.M."/>
            <person name="Derntl C."/>
        </authorList>
    </citation>
    <scope>NUCLEOTIDE SEQUENCE</scope>
    <source>
        <strain evidence="3">TUCIM 5799</strain>
    </source>
</reference>
<sequence length="375" mass="41432">MFSYVLALIAMLAFGPFASARWVPRAGLTALNHSGVDIGLSSELPTPAIARDQTKTLSTCTPSQSFELFLCDSTFPNSFCSFQHSGVSGKAAANDAAPDRVSQPAKGHWAEPSNYEDGSKTKFMRGEVALAVKQGRFVELRHPDFNADNEAISTSSYAIKFESEPIDMAVTGLHGCTSVVIVSRRGALAFHIWEIPSMRGRRFSIDPPIYEHQTEADNRFERDVLDGIHAGEGWNSPHKGGIDNMRNDESPDSSLEKFRNIFNDDANPKAIILTPVSYNKDSSDVFEYQARINQLTDEITQIFQGYALKLEVLGYRKATHKQLHDGATLADPSFASHMGKILVQYQAPHPAESSKNAKYRIWVEGEALEGDWADE</sequence>
<accession>A0A9P9WKD5</accession>
<keyword evidence="4" id="KW-1185">Reference proteome</keyword>
<comment type="caution">
    <text evidence="3">The sequence shown here is derived from an EMBL/GenBank/DDBJ whole genome shotgun (WGS) entry which is preliminary data.</text>
</comment>
<feature type="chain" id="PRO_5040157648" evidence="2">
    <location>
        <begin position="21"/>
        <end position="375"/>
    </location>
</feature>
<evidence type="ECO:0000256" key="2">
    <source>
        <dbReference type="SAM" id="SignalP"/>
    </source>
</evidence>
<proteinExistence type="predicted"/>
<evidence type="ECO:0000313" key="3">
    <source>
        <dbReference type="EMBL" id="KAI1868234.1"/>
    </source>
</evidence>
<dbReference type="AlphaFoldDB" id="A0A9P9WKD5"/>
<evidence type="ECO:0000256" key="1">
    <source>
        <dbReference type="SAM" id="MobiDB-lite"/>
    </source>
</evidence>
<dbReference type="EMBL" id="JAFIMR010000017">
    <property type="protein sequence ID" value="KAI1868234.1"/>
    <property type="molecule type" value="Genomic_DNA"/>
</dbReference>